<dbReference type="SMART" id="SM00015">
    <property type="entry name" value="IQ"/>
    <property type="match status" value="25"/>
</dbReference>
<feature type="repeat" description="ANK" evidence="5">
    <location>
        <begin position="1533"/>
        <end position="1565"/>
    </location>
</feature>
<keyword evidence="2" id="KW-0963">Cytoplasm</keyword>
<protein>
    <submittedName>
        <fullName evidence="7">Uncharacterized protein</fullName>
    </submittedName>
</protein>
<evidence type="ECO:0000256" key="6">
    <source>
        <dbReference type="SAM" id="MobiDB-lite"/>
    </source>
</evidence>
<dbReference type="SMART" id="SM00248">
    <property type="entry name" value="ANK"/>
    <property type="match status" value="2"/>
</dbReference>
<organism evidence="7">
    <name type="scientific">Hanusia phi</name>
    <dbReference type="NCBI Taxonomy" id="3032"/>
    <lineage>
        <taxon>Eukaryota</taxon>
        <taxon>Cryptophyceae</taxon>
        <taxon>Pyrenomonadales</taxon>
        <taxon>Geminigeraceae</taxon>
        <taxon>Hanusia</taxon>
    </lineage>
</organism>
<dbReference type="InterPro" id="IPR002110">
    <property type="entry name" value="Ankyrin_rpt"/>
</dbReference>
<feature type="region of interest" description="Disordered" evidence="6">
    <location>
        <begin position="1278"/>
        <end position="1440"/>
    </location>
</feature>
<dbReference type="Pfam" id="PF12796">
    <property type="entry name" value="Ank_2"/>
    <property type="match status" value="1"/>
</dbReference>
<dbReference type="PROSITE" id="PS50096">
    <property type="entry name" value="IQ"/>
    <property type="match status" value="13"/>
</dbReference>
<dbReference type="SUPFAM" id="SSF48403">
    <property type="entry name" value="Ankyrin repeat"/>
    <property type="match status" value="1"/>
</dbReference>
<dbReference type="PROSITE" id="PS50088">
    <property type="entry name" value="ANK_REPEAT"/>
    <property type="match status" value="2"/>
</dbReference>
<evidence type="ECO:0000256" key="5">
    <source>
        <dbReference type="PROSITE-ProRule" id="PRU00023"/>
    </source>
</evidence>
<dbReference type="EMBL" id="HBEO01018390">
    <property type="protein sequence ID" value="CAD8487932.1"/>
    <property type="molecule type" value="Transcribed_RNA"/>
</dbReference>
<dbReference type="Gene3D" id="1.25.40.20">
    <property type="entry name" value="Ankyrin repeat-containing domain"/>
    <property type="match status" value="1"/>
</dbReference>
<evidence type="ECO:0000256" key="2">
    <source>
        <dbReference type="ARBA" id="ARBA00022490"/>
    </source>
</evidence>
<feature type="repeat" description="ANK" evidence="5">
    <location>
        <begin position="1500"/>
        <end position="1532"/>
    </location>
</feature>
<keyword evidence="4" id="KW-0112">Calmodulin-binding</keyword>
<comment type="subcellular location">
    <subcellularLocation>
        <location evidence="1">Cytoplasm</location>
    </subcellularLocation>
</comment>
<dbReference type="GO" id="GO:0007051">
    <property type="term" value="P:spindle organization"/>
    <property type="evidence" value="ECO:0007669"/>
    <property type="project" value="TreeGrafter"/>
</dbReference>
<feature type="compositionally biased region" description="Low complexity" evidence="6">
    <location>
        <begin position="1312"/>
        <end position="1327"/>
    </location>
</feature>
<dbReference type="GO" id="GO:0005516">
    <property type="term" value="F:calmodulin binding"/>
    <property type="evidence" value="ECO:0007669"/>
    <property type="project" value="UniProtKB-KW"/>
</dbReference>
<evidence type="ECO:0000313" key="7">
    <source>
        <dbReference type="EMBL" id="CAD8487932.1"/>
    </source>
</evidence>
<dbReference type="InterPro" id="IPR000048">
    <property type="entry name" value="IQ_motif_EF-hand-BS"/>
</dbReference>
<keyword evidence="5" id="KW-0040">ANK repeat</keyword>
<proteinExistence type="predicted"/>
<feature type="region of interest" description="Disordered" evidence="6">
    <location>
        <begin position="1"/>
        <end position="25"/>
    </location>
</feature>
<dbReference type="GO" id="GO:0000922">
    <property type="term" value="C:spindle pole"/>
    <property type="evidence" value="ECO:0007669"/>
    <property type="project" value="TreeGrafter"/>
</dbReference>
<accession>A0A7S0EKM8</accession>
<dbReference type="GO" id="GO:0005737">
    <property type="term" value="C:cytoplasm"/>
    <property type="evidence" value="ECO:0007669"/>
    <property type="project" value="UniProtKB-SubCell"/>
</dbReference>
<evidence type="ECO:0000256" key="4">
    <source>
        <dbReference type="ARBA" id="ARBA00022860"/>
    </source>
</evidence>
<name>A0A7S0EKM8_9CRYP</name>
<dbReference type="Gene3D" id="1.20.5.190">
    <property type="match status" value="3"/>
</dbReference>
<dbReference type="PANTHER" id="PTHR22706:SF1">
    <property type="entry name" value="ASSEMBLY FACTOR FOR SPINDLE MICROTUBULES"/>
    <property type="match status" value="1"/>
</dbReference>
<sequence>MSTQFDGTPFSPPALRGGGPDLLPEQRVRDLIMSRAAESRRREMSRTRPFSTGAENDALWEDEDTRLSLPPHLNRTYKRHLLRTQEAMREYEDGALLLQCCYRCHAARRKTAQLRRRPVHLENMYRNQIYAFAALLQSNVRCMLARLTVGRLAAEKRAKKTREWQLRRQRSALTIQTFFVKHSQQVRRRRRNEQRKILPAALCIQCAWRMRTSKRLRNGLYEHAALNVRDYCEQLRQARVKCIQSAYRSHLARRLMRELHQEHRRLLCCPGSTVWRRKGLSMGSLRQRLNLEERCVLRLQAQHMKGVTRSLSCQLLARRRRRMEEESMVVVQSAVRCRMARSAARSMWNSNQDDWSAKLQSFSASCIQRAVLNYWSRRKLVLLRHYKMSLIQHHSALDIQRVFAGHLARNLVRARICFLDLQQRLANSKEDLATRLQCCVRSWQARRKVVRRVYLRDSGMAAVMIQCAARTWRARSEFKEHAIDVLARRKCCAALVLQAWNFSHPSARQRPIARFWRKERERAAGRLVANYKMHTARKRLQRMRTELFRREGALLIQSVFRGHVGRSTFAKVWRKESRKQMQLAALRIQCVVRCWRAREGLKRQKTFWSETCRLRRAREMVIRSNAAKRIQAAVRMRFERHVSLPPLLARRQEEAVALLVRVYRGHAGRSECGRRRTERRLEAVRTLQCAYREHLARLMLRTAIDLSTRIPVLREQKRRLQAAVCIQHAYFAHVARLMFVERAGEIIISHARSALQQALFRRQWAGGAIARRAGGRRRHETLLRIIAANRLRAHVKRSLIMHKFRMQRAGMRIVAFLLRNLLHRKLIFELATSTISANLKRKFWRRRFLRYHAESRLGSALLRHVLTARQTSCRLASVHIQSVVRGHLDRKWVRTNQHELHTHRWRVRCILALQSVYRGHAGRRLFRVLWRVREEERAIVSSQAILRRHVYRTRYCKWIEDEDRAAAVTIVQLQCKRKLARRRVQERRVEKRRIDAAERLQSVIRGHMGRRAARERSVFLLESAAALVLELAYRARLGRKRMREAGEERRRDLAALVVQRYMRGMIGRSRARDKQWEKLEEKSAKMIQRIGRGMLGRKESRKMRRQVELQHEIKVQNCIIIQCCIRQKIARLNLLRAEEEAAERELMRDFYATVVQCNVRIFVARSRTKRRVKAVETIQSFARMLQAKKKCRARRAILSRDSLYTPPHLLRPDRYKVPAGTLLLRPRKAGKKFRAEAAPAKIAQASAESWESRQLRAVEAFKSAPQIQAFFSDLQGRGLGSGTPAGNGQNRPPAAAGGSGGVGQMRPPPPAASMIRQAAARQAIGASKGPGRPRLPPRFTKASEGGRSVKPAAASKRPKARGSDSERESASSDEASKPRAPVMVQRRSNYNKNDISPDPSSDSDQRGKKKGTKVEKKKSETVQQGRSQKQEAPRTSDAAAARPLAATFPAASNKAEASSNRTAEEQGVEAAFMHCKLGKYREVDKALGEGLAVDTRHGPDNNTMLLTCAMNGQKRIAKLLLRNKADMNATNSAGNSALHLAYQLNYKELGDYLRSKGADDKLRNKKGLTCYEVITA</sequence>
<evidence type="ECO:0000256" key="1">
    <source>
        <dbReference type="ARBA" id="ARBA00004496"/>
    </source>
</evidence>
<dbReference type="InterPro" id="IPR036770">
    <property type="entry name" value="Ankyrin_rpt-contain_sf"/>
</dbReference>
<dbReference type="Pfam" id="PF00612">
    <property type="entry name" value="IQ"/>
    <property type="match status" value="4"/>
</dbReference>
<keyword evidence="3" id="KW-0677">Repeat</keyword>
<gene>
    <name evidence="7" type="ORF">HPHI1048_LOCUS12551</name>
</gene>
<evidence type="ECO:0000256" key="3">
    <source>
        <dbReference type="ARBA" id="ARBA00022737"/>
    </source>
</evidence>
<dbReference type="GO" id="GO:0000278">
    <property type="term" value="P:mitotic cell cycle"/>
    <property type="evidence" value="ECO:0007669"/>
    <property type="project" value="TreeGrafter"/>
</dbReference>
<dbReference type="PANTHER" id="PTHR22706">
    <property type="entry name" value="ASSEMBLY FACTOR FOR SPINDLE MICROTUBULES"/>
    <property type="match status" value="1"/>
</dbReference>
<reference evidence="7" key="1">
    <citation type="submission" date="2021-01" db="EMBL/GenBank/DDBJ databases">
        <authorList>
            <person name="Corre E."/>
            <person name="Pelletier E."/>
            <person name="Niang G."/>
            <person name="Scheremetjew M."/>
            <person name="Finn R."/>
            <person name="Kale V."/>
            <person name="Holt S."/>
            <person name="Cochrane G."/>
            <person name="Meng A."/>
            <person name="Brown T."/>
            <person name="Cohen L."/>
        </authorList>
    </citation>
    <scope>NUCLEOTIDE SEQUENCE</scope>
    <source>
        <strain evidence="7">CCMP325</strain>
    </source>
</reference>
<feature type="compositionally biased region" description="Basic and acidic residues" evidence="6">
    <location>
        <begin position="1361"/>
        <end position="1377"/>
    </location>
</feature>
<dbReference type="GO" id="GO:0051295">
    <property type="term" value="P:establishment of meiotic spindle localization"/>
    <property type="evidence" value="ECO:0007669"/>
    <property type="project" value="TreeGrafter"/>
</dbReference>
<dbReference type="InterPro" id="IPR051185">
    <property type="entry name" value="ASPM"/>
</dbReference>